<sequence length="474" mass="54642">MEDHIMCRRKRVKYSHKNPILGPRSAKIQFSGLPEDVLGTILSKLPPKEILRTSVLSNKWKHMWTVCPKLRFDDIIMRGEDVTGTQQYTRKFIDVVNGVLKQYHGKAVEELHIKFEFDTMLAEHLDDWVNFALSSRAKNLALDLLPANFGLRPDRYRFPFELFDGESISRLQHLQLSFVSFESPSHFCGFPNLKKLDLHMLCVTCKDLQDMLSNCFNLEWLSIVRCHLDDAGLKVVRPLHRLLYLHIAHCEISKIQFSAMNLRTFVYRGHWIPFHLGDALALKDAKLYFIGKIALKFALTVLPKLLPSVQNLIFHSSLPLKTPWLQENSSKFRQLKYLQLKFFVLTEDLSNLLSLIAFLSAAPFIENLEIHFSICASPDCSEIIRNLPRCIHNCLKNLSITGFAGCTGQVELLVHIVENAPNLESLSIDRVSIDRDNYYDGEEEYERQSRSEALDIARRHLEGRTSQNTKVSMM</sequence>
<evidence type="ECO:0000313" key="2">
    <source>
        <dbReference type="EMBL" id="CAL4952743.1"/>
    </source>
</evidence>
<proteinExistence type="predicted"/>
<dbReference type="InterPro" id="IPR001810">
    <property type="entry name" value="F-box_dom"/>
</dbReference>
<reference evidence="2 3" key="2">
    <citation type="submission" date="2024-10" db="EMBL/GenBank/DDBJ databases">
        <authorList>
            <person name="Ryan C."/>
        </authorList>
    </citation>
    <scope>NUCLEOTIDE SEQUENCE [LARGE SCALE GENOMIC DNA]</scope>
</reference>
<keyword evidence="3" id="KW-1185">Reference proteome</keyword>
<protein>
    <recommendedName>
        <fullName evidence="1">F-box domain-containing protein</fullName>
    </recommendedName>
</protein>
<dbReference type="PROSITE" id="PS50181">
    <property type="entry name" value="FBOX"/>
    <property type="match status" value="1"/>
</dbReference>
<dbReference type="InterPro" id="IPR053772">
    <property type="entry name" value="At1g61320/At1g61330-like"/>
</dbReference>
<dbReference type="SUPFAM" id="SSF52047">
    <property type="entry name" value="RNI-like"/>
    <property type="match status" value="1"/>
</dbReference>
<dbReference type="EMBL" id="OZ075128">
    <property type="protein sequence ID" value="CAL4952743.1"/>
    <property type="molecule type" value="Genomic_DNA"/>
</dbReference>
<dbReference type="PANTHER" id="PTHR34145">
    <property type="entry name" value="OS02G0105600 PROTEIN"/>
    <property type="match status" value="1"/>
</dbReference>
<dbReference type="SUPFAM" id="SSF81383">
    <property type="entry name" value="F-box domain"/>
    <property type="match status" value="1"/>
</dbReference>
<evidence type="ECO:0000313" key="3">
    <source>
        <dbReference type="Proteomes" id="UP001497457"/>
    </source>
</evidence>
<evidence type="ECO:0000259" key="1">
    <source>
        <dbReference type="PROSITE" id="PS50181"/>
    </source>
</evidence>
<dbReference type="Pfam" id="PF23622">
    <property type="entry name" value="LRR_At1g61320_AtMIF1"/>
    <property type="match status" value="1"/>
</dbReference>
<reference evidence="3" key="1">
    <citation type="submission" date="2024-06" db="EMBL/GenBank/DDBJ databases">
        <authorList>
            <person name="Ryan C."/>
        </authorList>
    </citation>
    <scope>NUCLEOTIDE SEQUENCE [LARGE SCALE GENOMIC DNA]</scope>
</reference>
<dbReference type="Gene3D" id="3.80.10.10">
    <property type="entry name" value="Ribonuclease Inhibitor"/>
    <property type="match status" value="2"/>
</dbReference>
<organism evidence="2 3">
    <name type="scientific">Urochloa decumbens</name>
    <dbReference type="NCBI Taxonomy" id="240449"/>
    <lineage>
        <taxon>Eukaryota</taxon>
        <taxon>Viridiplantae</taxon>
        <taxon>Streptophyta</taxon>
        <taxon>Embryophyta</taxon>
        <taxon>Tracheophyta</taxon>
        <taxon>Spermatophyta</taxon>
        <taxon>Magnoliopsida</taxon>
        <taxon>Liliopsida</taxon>
        <taxon>Poales</taxon>
        <taxon>Poaceae</taxon>
        <taxon>PACMAD clade</taxon>
        <taxon>Panicoideae</taxon>
        <taxon>Panicodae</taxon>
        <taxon>Paniceae</taxon>
        <taxon>Melinidinae</taxon>
        <taxon>Urochloa</taxon>
    </lineage>
</organism>
<dbReference type="SMART" id="SM00579">
    <property type="entry name" value="FBD"/>
    <property type="match status" value="1"/>
</dbReference>
<dbReference type="InterPro" id="IPR006566">
    <property type="entry name" value="FBD"/>
</dbReference>
<dbReference type="CDD" id="cd22160">
    <property type="entry name" value="F-box_AtFBL13-like"/>
    <property type="match status" value="1"/>
</dbReference>
<name>A0ABC8YYZ0_9POAL</name>
<dbReference type="InterPro" id="IPR055357">
    <property type="entry name" value="LRR_At1g61320_AtMIF1"/>
</dbReference>
<dbReference type="Pfam" id="PF00646">
    <property type="entry name" value="F-box"/>
    <property type="match status" value="1"/>
</dbReference>
<dbReference type="AlphaFoldDB" id="A0ABC8YYZ0"/>
<dbReference type="SMART" id="SM00256">
    <property type="entry name" value="FBOX"/>
    <property type="match status" value="1"/>
</dbReference>
<dbReference type="InterPro" id="IPR036047">
    <property type="entry name" value="F-box-like_dom_sf"/>
</dbReference>
<dbReference type="InterPro" id="IPR032675">
    <property type="entry name" value="LRR_dom_sf"/>
</dbReference>
<gene>
    <name evidence="2" type="ORF">URODEC1_LOCUS39709</name>
</gene>
<dbReference type="Proteomes" id="UP001497457">
    <property type="component" value="Chromosome 18b"/>
</dbReference>
<feature type="domain" description="F-box" evidence="1">
    <location>
        <begin position="27"/>
        <end position="75"/>
    </location>
</feature>
<dbReference type="InterPro" id="IPR053781">
    <property type="entry name" value="F-box_AtFBL13-like"/>
</dbReference>
<dbReference type="PANTHER" id="PTHR34145:SF57">
    <property type="entry name" value="F-BOX DOMAIN-CONTAINING PROTEIN"/>
    <property type="match status" value="1"/>
</dbReference>
<accession>A0ABC8YYZ0</accession>